<dbReference type="InterPro" id="IPR016032">
    <property type="entry name" value="Sig_transdc_resp-reg_C-effctor"/>
</dbReference>
<dbReference type="Gene3D" id="1.10.10.10">
    <property type="entry name" value="Winged helix-like DNA-binding domain superfamily/Winged helix DNA-binding domain"/>
    <property type="match status" value="1"/>
</dbReference>
<proteinExistence type="predicted"/>
<dbReference type="SUPFAM" id="SSF52540">
    <property type="entry name" value="P-loop containing nucleoside triphosphate hydrolases"/>
    <property type="match status" value="1"/>
</dbReference>
<dbReference type="CDD" id="cd06170">
    <property type="entry name" value="LuxR_C_like"/>
    <property type="match status" value="1"/>
</dbReference>
<dbReference type="InterPro" id="IPR041617">
    <property type="entry name" value="TPR_MalT"/>
</dbReference>
<dbReference type="EMBL" id="JBHUMY010000006">
    <property type="protein sequence ID" value="MFD2659915.1"/>
    <property type="molecule type" value="Genomic_DNA"/>
</dbReference>
<comment type="caution">
    <text evidence="5">The sequence shown here is derived from an EMBL/GenBank/DDBJ whole genome shotgun (WGS) entry which is preliminary data.</text>
</comment>
<dbReference type="PROSITE" id="PS50043">
    <property type="entry name" value="HTH_LUXR_2"/>
    <property type="match status" value="1"/>
</dbReference>
<dbReference type="InterPro" id="IPR027417">
    <property type="entry name" value="P-loop_NTPase"/>
</dbReference>
<evidence type="ECO:0000256" key="3">
    <source>
        <dbReference type="ARBA" id="ARBA00023163"/>
    </source>
</evidence>
<dbReference type="Pfam" id="PF00196">
    <property type="entry name" value="GerE"/>
    <property type="match status" value="1"/>
</dbReference>
<dbReference type="Pfam" id="PF25873">
    <property type="entry name" value="WHD_MalT"/>
    <property type="match status" value="1"/>
</dbReference>
<dbReference type="Proteomes" id="UP001597493">
    <property type="component" value="Unassembled WGS sequence"/>
</dbReference>
<evidence type="ECO:0000256" key="2">
    <source>
        <dbReference type="ARBA" id="ARBA00023125"/>
    </source>
</evidence>
<dbReference type="PROSITE" id="PS00622">
    <property type="entry name" value="HTH_LUXR_1"/>
    <property type="match status" value="1"/>
</dbReference>
<evidence type="ECO:0000313" key="6">
    <source>
        <dbReference type="Proteomes" id="UP001597493"/>
    </source>
</evidence>
<keyword evidence="3" id="KW-0804">Transcription</keyword>
<dbReference type="PANTHER" id="PTHR44688">
    <property type="entry name" value="DNA-BINDING TRANSCRIPTIONAL ACTIVATOR DEVR_DOSR"/>
    <property type="match status" value="1"/>
</dbReference>
<dbReference type="PRINTS" id="PR00038">
    <property type="entry name" value="HTHLUXR"/>
</dbReference>
<feature type="domain" description="HTH luxR-type" evidence="4">
    <location>
        <begin position="786"/>
        <end position="851"/>
    </location>
</feature>
<dbReference type="RefSeq" id="WP_379270591.1">
    <property type="nucleotide sequence ID" value="NZ_JBHUGT010000032.1"/>
</dbReference>
<evidence type="ECO:0000313" key="5">
    <source>
        <dbReference type="EMBL" id="MFD2659915.1"/>
    </source>
</evidence>
<organism evidence="5 6">
    <name type="scientific">Paenibacillus thailandensis</name>
    <dbReference type="NCBI Taxonomy" id="393250"/>
    <lineage>
        <taxon>Bacteria</taxon>
        <taxon>Bacillati</taxon>
        <taxon>Bacillota</taxon>
        <taxon>Bacilli</taxon>
        <taxon>Bacillales</taxon>
        <taxon>Paenibacillaceae</taxon>
        <taxon>Paenibacillus</taxon>
    </lineage>
</organism>
<dbReference type="SUPFAM" id="SSF48452">
    <property type="entry name" value="TPR-like"/>
    <property type="match status" value="1"/>
</dbReference>
<dbReference type="InterPro" id="IPR059106">
    <property type="entry name" value="WHD_MalT"/>
</dbReference>
<sequence>MERAGLAERLGKALETRLTAIVAPAGYGKSTLAGGWVRTAGLPAGWISLDEKDNDPVRFWRCLSGAAEQALGTAPAYVPEAAGSVRTEHLAETLLEALIGHSERSGSLLLVLDDYHVLQEERLHEAFYRWIIRLPRSVRIMLLSRHDIPFPLAALRAKGMLNELGMTDLRFTREEVADYWRLQTGEAPQEPFLRRLVAVTEGWAAMLHLSALSFAGKRAAGLDEAYPISGRSRHVSDYLFEEAFGGLPKETQRFLLRTSVLDRMNAGLAEAVSGVSAARRTMKELARKGLFMIPLDDDREWYRYHHLFRDFLRERLREESPAEEVRLHGIAAGWHAANGLWEEAVEHALRAGRAAEAAAWTLEHADVWLRHRETVALRRLLERLPKPEANEPGIVLLQLWTDLLDGRKGRAGSMLRELNAALGAMADRPAYGRMREEVRILENYCAVLEGDFDRALALIREYGERNDLPARDTPLLLGRGLELNEGAVPFIRGAFGFNGDVGKAGLYHRYYGKFIEKNGLHENAYTAYQQTAMAECRYMLGELPDARAYAEEGARLGRVFGALGAYVPAMILQSRLLAADRRLHGAADCMEEALEHLRQCRLHTTVWQRKLGARLAWIKLQLGDLDWARKWMKGRSGISCGTNGPAAADIGYPDDEDLIHARVAAGLGRTEEAMAAATAIREAAERRNNRLSMLEAELLLARLHAEGGDNAACARHLGESVKLAAPDRCYRPFLDEGAAIAERLKLLVSSSIGSSFTEEELRFIQALLHMARSKGTSVPDEAKLSYERLREPLTEKEKEVLTLMAMGLSNKSIAAELRVTEGTVKTHLHRIYAKLSANGRTHAVRLAKERGLLAP</sequence>
<dbReference type="InterPro" id="IPR000792">
    <property type="entry name" value="Tscrpt_reg_LuxR_C"/>
</dbReference>
<accession>A0ABW5QUZ4</accession>
<dbReference type="Pfam" id="PF17874">
    <property type="entry name" value="TPR_MalT"/>
    <property type="match status" value="1"/>
</dbReference>
<gene>
    <name evidence="5" type="ORF">ACFSW5_06495</name>
</gene>
<keyword evidence="6" id="KW-1185">Reference proteome</keyword>
<dbReference type="SMART" id="SM00421">
    <property type="entry name" value="HTH_LUXR"/>
    <property type="match status" value="1"/>
</dbReference>
<protein>
    <submittedName>
        <fullName evidence="5">LuxR C-terminal-related transcriptional regulator</fullName>
    </submittedName>
</protein>
<evidence type="ECO:0000256" key="1">
    <source>
        <dbReference type="ARBA" id="ARBA00023015"/>
    </source>
</evidence>
<keyword evidence="1" id="KW-0805">Transcription regulation</keyword>
<dbReference type="Gene3D" id="3.40.50.300">
    <property type="entry name" value="P-loop containing nucleotide triphosphate hydrolases"/>
    <property type="match status" value="1"/>
</dbReference>
<dbReference type="PANTHER" id="PTHR44688:SF25">
    <property type="entry name" value="HTH LUXR-TYPE DOMAIN-CONTAINING PROTEIN"/>
    <property type="match status" value="1"/>
</dbReference>
<name>A0ABW5QUZ4_9BACL</name>
<reference evidence="6" key="1">
    <citation type="journal article" date="2019" name="Int. J. Syst. Evol. Microbiol.">
        <title>The Global Catalogue of Microorganisms (GCM) 10K type strain sequencing project: providing services to taxonomists for standard genome sequencing and annotation.</title>
        <authorList>
            <consortium name="The Broad Institute Genomics Platform"/>
            <consortium name="The Broad Institute Genome Sequencing Center for Infectious Disease"/>
            <person name="Wu L."/>
            <person name="Ma J."/>
        </authorList>
    </citation>
    <scope>NUCLEOTIDE SEQUENCE [LARGE SCALE GENOMIC DNA]</scope>
    <source>
        <strain evidence="6">TISTR 1827</strain>
    </source>
</reference>
<evidence type="ECO:0000259" key="4">
    <source>
        <dbReference type="PROSITE" id="PS50043"/>
    </source>
</evidence>
<dbReference type="InterPro" id="IPR036388">
    <property type="entry name" value="WH-like_DNA-bd_sf"/>
</dbReference>
<dbReference type="InterPro" id="IPR011990">
    <property type="entry name" value="TPR-like_helical_dom_sf"/>
</dbReference>
<keyword evidence="2" id="KW-0238">DNA-binding</keyword>
<dbReference type="SUPFAM" id="SSF46894">
    <property type="entry name" value="C-terminal effector domain of the bipartite response regulators"/>
    <property type="match status" value="1"/>
</dbReference>
<dbReference type="Gene3D" id="1.25.40.10">
    <property type="entry name" value="Tetratricopeptide repeat domain"/>
    <property type="match status" value="1"/>
</dbReference>